<dbReference type="AlphaFoldDB" id="B6WSY2"/>
<dbReference type="HOGENOM" id="CLU_2422147_0_0_7"/>
<comment type="caution">
    <text evidence="1">The sequence shown here is derived from an EMBL/GenBank/DDBJ whole genome shotgun (WGS) entry which is preliminary data.</text>
</comment>
<name>B6WSY2_9BACT</name>
<evidence type="ECO:0000313" key="2">
    <source>
        <dbReference type="Proteomes" id="UP000003676"/>
    </source>
</evidence>
<protein>
    <submittedName>
        <fullName evidence="1">Uncharacterized protein</fullName>
    </submittedName>
</protein>
<reference evidence="1 2" key="2">
    <citation type="submission" date="2008-10" db="EMBL/GenBank/DDBJ databases">
        <authorList>
            <person name="Fulton L."/>
            <person name="Clifton S."/>
            <person name="Fulton B."/>
            <person name="Xu J."/>
            <person name="Minx P."/>
            <person name="Pepin K.H."/>
            <person name="Johnson M."/>
            <person name="Bhonagiri V."/>
            <person name="Nash W.E."/>
            <person name="Mardis E.R."/>
            <person name="Wilson R.K."/>
        </authorList>
    </citation>
    <scope>NUCLEOTIDE SEQUENCE [LARGE SCALE GENOMIC DNA]</scope>
    <source>
        <strain evidence="1 2">ATCC 29098</strain>
    </source>
</reference>
<gene>
    <name evidence="1" type="ORF">DESPIG_01184</name>
</gene>
<reference evidence="1 2" key="1">
    <citation type="submission" date="2008-10" db="EMBL/GenBank/DDBJ databases">
        <title>Draft genome sequence of Desulvovibrio piger (ATCC 29098).</title>
        <authorList>
            <person name="Sudarsanam P."/>
            <person name="Ley R."/>
            <person name="Guruge J."/>
            <person name="Turnbaugh P.J."/>
            <person name="Mahowald M."/>
            <person name="Liep D."/>
            <person name="Gordon J."/>
        </authorList>
    </citation>
    <scope>NUCLEOTIDE SEQUENCE [LARGE SCALE GENOMIC DNA]</scope>
    <source>
        <strain evidence="1 2">ATCC 29098</strain>
    </source>
</reference>
<evidence type="ECO:0000313" key="1">
    <source>
        <dbReference type="EMBL" id="EEB33894.1"/>
    </source>
</evidence>
<organism evidence="1 2">
    <name type="scientific">Desulfovibrio piger ATCC 29098</name>
    <dbReference type="NCBI Taxonomy" id="411464"/>
    <lineage>
        <taxon>Bacteria</taxon>
        <taxon>Pseudomonadati</taxon>
        <taxon>Thermodesulfobacteriota</taxon>
        <taxon>Desulfovibrionia</taxon>
        <taxon>Desulfovibrionales</taxon>
        <taxon>Desulfovibrionaceae</taxon>
        <taxon>Desulfovibrio</taxon>
    </lineage>
</organism>
<dbReference type="EMBL" id="ABXU01000029">
    <property type="protein sequence ID" value="EEB33894.1"/>
    <property type="molecule type" value="Genomic_DNA"/>
</dbReference>
<accession>B6WSY2</accession>
<sequence length="91" mass="9781">MQQGKKLAGKQLGFLTKTGSQAQAYLGIPQTFFGSSRQSTTKIEDAAHAKKMMAGTTGCWVGVASAVRVSGRSGSGWHLRHLLYHLFDPNS</sequence>
<proteinExistence type="predicted"/>
<dbReference type="Proteomes" id="UP000003676">
    <property type="component" value="Unassembled WGS sequence"/>
</dbReference>